<dbReference type="SUPFAM" id="SSF57756">
    <property type="entry name" value="Retrovirus zinc finger-like domains"/>
    <property type="match status" value="1"/>
</dbReference>
<name>A0A151IWV0_9HYME</name>
<evidence type="ECO:0000259" key="1">
    <source>
        <dbReference type="SMART" id="SM00343"/>
    </source>
</evidence>
<dbReference type="Gene3D" id="4.10.60.10">
    <property type="entry name" value="Zinc finger, CCHC-type"/>
    <property type="match status" value="1"/>
</dbReference>
<gene>
    <name evidence="2" type="ORF">ALC57_15560</name>
</gene>
<sequence>MDWGGDQALNWKKFKKSFELYLVATGASKKAEEIKAAILMHCIGEQAVDVIDTLGLTEDELKVKDTIIAKLDTYFVPKTNESVERHKLNMRIQGPTESFNDFLQDLRNIAASCNFGNMKDDLIKDRIVCGIYNAKVKDRLLREDGLDLDKAIKICRAAECTENHLKNLYDGQKTEIGERQQQRRRDDNAKQQAANECIRCGFERHNYNSCPAVGQTCANCKKIGHYARVCRNAKVNEINVNNVNEQDSDSDSESYMVGL</sequence>
<organism evidence="2 3">
    <name type="scientific">Trachymyrmex cornetzi</name>
    <dbReference type="NCBI Taxonomy" id="471704"/>
    <lineage>
        <taxon>Eukaryota</taxon>
        <taxon>Metazoa</taxon>
        <taxon>Ecdysozoa</taxon>
        <taxon>Arthropoda</taxon>
        <taxon>Hexapoda</taxon>
        <taxon>Insecta</taxon>
        <taxon>Pterygota</taxon>
        <taxon>Neoptera</taxon>
        <taxon>Endopterygota</taxon>
        <taxon>Hymenoptera</taxon>
        <taxon>Apocrita</taxon>
        <taxon>Aculeata</taxon>
        <taxon>Formicoidea</taxon>
        <taxon>Formicidae</taxon>
        <taxon>Myrmicinae</taxon>
        <taxon>Trachymyrmex</taxon>
    </lineage>
</organism>
<dbReference type="InterPro" id="IPR001878">
    <property type="entry name" value="Znf_CCHC"/>
</dbReference>
<protein>
    <recommendedName>
        <fullName evidence="1">CCHC-type domain-containing protein</fullName>
    </recommendedName>
</protein>
<evidence type="ECO:0000313" key="2">
    <source>
        <dbReference type="EMBL" id="KYN12280.1"/>
    </source>
</evidence>
<dbReference type="GO" id="GO:0008270">
    <property type="term" value="F:zinc ion binding"/>
    <property type="evidence" value="ECO:0007669"/>
    <property type="project" value="InterPro"/>
</dbReference>
<dbReference type="AlphaFoldDB" id="A0A151IWV0"/>
<evidence type="ECO:0000313" key="3">
    <source>
        <dbReference type="Proteomes" id="UP000078492"/>
    </source>
</evidence>
<dbReference type="EMBL" id="KQ980844">
    <property type="protein sequence ID" value="KYN12280.1"/>
    <property type="molecule type" value="Genomic_DNA"/>
</dbReference>
<keyword evidence="3" id="KW-1185">Reference proteome</keyword>
<dbReference type="Proteomes" id="UP000078492">
    <property type="component" value="Unassembled WGS sequence"/>
</dbReference>
<dbReference type="PANTHER" id="PTHR33198:SF8">
    <property type="entry name" value="CCHC-TYPE DOMAIN-CONTAINING PROTEIN"/>
    <property type="match status" value="1"/>
</dbReference>
<feature type="domain" description="CCHC-type" evidence="1">
    <location>
        <begin position="196"/>
        <end position="212"/>
    </location>
</feature>
<dbReference type="PANTHER" id="PTHR33198">
    <property type="entry name" value="ANK_REP_REGION DOMAIN-CONTAINING PROTEIN-RELATED"/>
    <property type="match status" value="1"/>
</dbReference>
<feature type="domain" description="CCHC-type" evidence="1">
    <location>
        <begin position="216"/>
        <end position="232"/>
    </location>
</feature>
<dbReference type="InterPro" id="IPR036875">
    <property type="entry name" value="Znf_CCHC_sf"/>
</dbReference>
<accession>A0A151IWV0</accession>
<dbReference type="STRING" id="471704.A0A151IWV0"/>
<dbReference type="SMART" id="SM00343">
    <property type="entry name" value="ZnF_C2HC"/>
    <property type="match status" value="2"/>
</dbReference>
<reference evidence="2 3" key="1">
    <citation type="submission" date="2015-09" db="EMBL/GenBank/DDBJ databases">
        <title>Trachymyrmex cornetzi WGS genome.</title>
        <authorList>
            <person name="Nygaard S."/>
            <person name="Hu H."/>
            <person name="Boomsma J."/>
            <person name="Zhang G."/>
        </authorList>
    </citation>
    <scope>NUCLEOTIDE SEQUENCE [LARGE SCALE GENOMIC DNA]</scope>
    <source>
        <strain evidence="2">Tcor2-1</strain>
        <tissue evidence="2">Whole body</tissue>
    </source>
</reference>
<dbReference type="GO" id="GO:0003676">
    <property type="term" value="F:nucleic acid binding"/>
    <property type="evidence" value="ECO:0007669"/>
    <property type="project" value="InterPro"/>
</dbReference>
<proteinExistence type="predicted"/>